<dbReference type="AlphaFoldDB" id="A0A6G4V6G2"/>
<dbReference type="PROSITE" id="PS50850">
    <property type="entry name" value="MFS"/>
    <property type="match status" value="1"/>
</dbReference>
<accession>A0A6G4V6G2</accession>
<gene>
    <name evidence="10" type="ORF">G5C60_17930</name>
</gene>
<feature type="transmembrane region" description="Helical" evidence="8">
    <location>
        <begin position="270"/>
        <end position="291"/>
    </location>
</feature>
<evidence type="ECO:0000259" key="9">
    <source>
        <dbReference type="PROSITE" id="PS50850"/>
    </source>
</evidence>
<evidence type="ECO:0000256" key="7">
    <source>
        <dbReference type="SAM" id="MobiDB-lite"/>
    </source>
</evidence>
<feature type="region of interest" description="Disordered" evidence="7">
    <location>
        <begin position="420"/>
        <end position="444"/>
    </location>
</feature>
<feature type="transmembrane region" description="Helical" evidence="8">
    <location>
        <begin position="298"/>
        <end position="321"/>
    </location>
</feature>
<feature type="transmembrane region" description="Helical" evidence="8">
    <location>
        <begin position="163"/>
        <end position="186"/>
    </location>
</feature>
<evidence type="ECO:0000256" key="1">
    <source>
        <dbReference type="ARBA" id="ARBA00004651"/>
    </source>
</evidence>
<keyword evidence="5 8" id="KW-1133">Transmembrane helix</keyword>
<proteinExistence type="predicted"/>
<evidence type="ECO:0000313" key="10">
    <source>
        <dbReference type="EMBL" id="NGO09424.1"/>
    </source>
</evidence>
<dbReference type="Proteomes" id="UP000472335">
    <property type="component" value="Unassembled WGS sequence"/>
</dbReference>
<dbReference type="InterPro" id="IPR011701">
    <property type="entry name" value="MFS"/>
</dbReference>
<keyword evidence="3" id="KW-1003">Cell membrane</keyword>
<sequence length="494" mass="51404">MARIEIAVPLRHRRFRTLFAGQAISAIGDWLDYLAVIVLVTYTWQHGAGALAALSVSIALPWVVLSPVAGVLADRITDKKRVLVGCDVARAGLVLGYLVAPELWVLLVLVFFKSAFGTLFVPAQQTTIRFTVPREDMLSAMSLTVFTNQAAKVAGPALGGLLVAAWGVDAAFLVDAGTFLLSAVLLSTLRLAAPDPAPDGSGRAPASTGSGASRAGGFRADLTDGFGFILRTPALVMVILSMSATVFLVFTFDTLSPLAMRQLGVSETQLGLVVAAVGLGAVSGTLVVSQWGRKLNPFVLMGAAQLMAGLLVTNIGASLGMEIRGVAALWAVVGFGLGFGSAGIMIVFPYVLQRETPDELIGRVTSTASSVPVVLQLAAPPLGAWLAGRYGIDFTFNTAGPALVVLGIVVLLYGRRTARRAPGASPKSATPAAPPGPLLDTTVPDTPAELAEEEEEAEVVAHIAEPVVTPAPRAPDLAPAPYVRGAALHQGFFW</sequence>
<dbReference type="PANTHER" id="PTHR43266">
    <property type="entry name" value="MACROLIDE-EFFLUX PROTEIN"/>
    <property type="match status" value="1"/>
</dbReference>
<feature type="transmembrane region" description="Helical" evidence="8">
    <location>
        <begin position="327"/>
        <end position="352"/>
    </location>
</feature>
<feature type="transmembrane region" description="Helical" evidence="8">
    <location>
        <begin position="50"/>
        <end position="73"/>
    </location>
</feature>
<evidence type="ECO:0000256" key="2">
    <source>
        <dbReference type="ARBA" id="ARBA00022448"/>
    </source>
</evidence>
<dbReference type="InterPro" id="IPR020846">
    <property type="entry name" value="MFS_dom"/>
</dbReference>
<keyword evidence="2" id="KW-0813">Transport</keyword>
<organism evidence="10 11">
    <name type="scientific">Streptomyces scabichelini</name>
    <dbReference type="NCBI Taxonomy" id="2711217"/>
    <lineage>
        <taxon>Bacteria</taxon>
        <taxon>Bacillati</taxon>
        <taxon>Actinomycetota</taxon>
        <taxon>Actinomycetes</taxon>
        <taxon>Kitasatosporales</taxon>
        <taxon>Streptomycetaceae</taxon>
        <taxon>Streptomyces</taxon>
    </lineage>
</organism>
<evidence type="ECO:0000256" key="3">
    <source>
        <dbReference type="ARBA" id="ARBA00022475"/>
    </source>
</evidence>
<dbReference type="CDD" id="cd06173">
    <property type="entry name" value="MFS_MefA_like"/>
    <property type="match status" value="1"/>
</dbReference>
<dbReference type="PANTHER" id="PTHR43266:SF2">
    <property type="entry name" value="MAJOR FACILITATOR SUPERFAMILY (MFS) PROFILE DOMAIN-CONTAINING PROTEIN"/>
    <property type="match status" value="1"/>
</dbReference>
<feature type="compositionally biased region" description="Low complexity" evidence="7">
    <location>
        <begin position="421"/>
        <end position="431"/>
    </location>
</feature>
<protein>
    <submittedName>
        <fullName evidence="10">MFS transporter</fullName>
    </submittedName>
</protein>
<feature type="transmembrane region" description="Helical" evidence="8">
    <location>
        <begin position="394"/>
        <end position="413"/>
    </location>
</feature>
<evidence type="ECO:0000256" key="4">
    <source>
        <dbReference type="ARBA" id="ARBA00022692"/>
    </source>
</evidence>
<keyword evidence="11" id="KW-1185">Reference proteome</keyword>
<dbReference type="GO" id="GO:0005886">
    <property type="term" value="C:plasma membrane"/>
    <property type="evidence" value="ECO:0007669"/>
    <property type="project" value="UniProtKB-SubCell"/>
</dbReference>
<feature type="domain" description="Major facilitator superfamily (MFS) profile" evidence="9">
    <location>
        <begin position="1"/>
        <end position="418"/>
    </location>
</feature>
<feature type="transmembrane region" description="Helical" evidence="8">
    <location>
        <begin position="94"/>
        <end position="112"/>
    </location>
</feature>
<comment type="caution">
    <text evidence="10">The sequence shown here is derived from an EMBL/GenBank/DDBJ whole genome shotgun (WGS) entry which is preliminary data.</text>
</comment>
<feature type="transmembrane region" description="Helical" evidence="8">
    <location>
        <begin position="228"/>
        <end position="250"/>
    </location>
</feature>
<dbReference type="InterPro" id="IPR036259">
    <property type="entry name" value="MFS_trans_sf"/>
</dbReference>
<dbReference type="SUPFAM" id="SSF103473">
    <property type="entry name" value="MFS general substrate transporter"/>
    <property type="match status" value="1"/>
</dbReference>
<keyword evidence="4 8" id="KW-0812">Transmembrane</keyword>
<keyword evidence="6 8" id="KW-0472">Membrane</keyword>
<dbReference type="RefSeq" id="WP_165260379.1">
    <property type="nucleotide sequence ID" value="NZ_JAAKZY010000050.1"/>
</dbReference>
<evidence type="ECO:0000313" key="11">
    <source>
        <dbReference type="Proteomes" id="UP000472335"/>
    </source>
</evidence>
<evidence type="ECO:0000256" key="8">
    <source>
        <dbReference type="SAM" id="Phobius"/>
    </source>
</evidence>
<comment type="subcellular location">
    <subcellularLocation>
        <location evidence="1">Cell membrane</location>
        <topology evidence="1">Multi-pass membrane protein</topology>
    </subcellularLocation>
</comment>
<evidence type="ECO:0000256" key="5">
    <source>
        <dbReference type="ARBA" id="ARBA00022989"/>
    </source>
</evidence>
<dbReference type="EMBL" id="JAAKZY010000050">
    <property type="protein sequence ID" value="NGO09424.1"/>
    <property type="molecule type" value="Genomic_DNA"/>
</dbReference>
<name>A0A6G4V6G2_9ACTN</name>
<reference evidence="10 11" key="1">
    <citation type="submission" date="2020-02" db="EMBL/GenBank/DDBJ databases">
        <title>Whole-genome analyses of novel actinobacteria.</title>
        <authorList>
            <person name="Sahin N."/>
            <person name="Gencbay T."/>
        </authorList>
    </citation>
    <scope>NUCLEOTIDE SEQUENCE [LARGE SCALE GENOMIC DNA]</scope>
    <source>
        <strain evidence="10 11">HC44</strain>
    </source>
</reference>
<evidence type="ECO:0000256" key="6">
    <source>
        <dbReference type="ARBA" id="ARBA00023136"/>
    </source>
</evidence>
<feature type="transmembrane region" description="Helical" evidence="8">
    <location>
        <begin position="21"/>
        <end position="44"/>
    </location>
</feature>
<dbReference type="Pfam" id="PF07690">
    <property type="entry name" value="MFS_1"/>
    <property type="match status" value="1"/>
</dbReference>
<dbReference type="Gene3D" id="1.20.1250.20">
    <property type="entry name" value="MFS general substrate transporter like domains"/>
    <property type="match status" value="1"/>
</dbReference>
<dbReference type="GO" id="GO:0022857">
    <property type="term" value="F:transmembrane transporter activity"/>
    <property type="evidence" value="ECO:0007669"/>
    <property type="project" value="InterPro"/>
</dbReference>